<evidence type="ECO:0000256" key="2">
    <source>
        <dbReference type="ARBA" id="ARBA00007886"/>
    </source>
</evidence>
<reference evidence="10 11" key="1">
    <citation type="submission" date="2016-07" db="EMBL/GenBank/DDBJ databases">
        <authorList>
            <person name="Townsley L."/>
            <person name="Shank E.A."/>
        </authorList>
    </citation>
    <scope>NUCLEOTIDE SEQUENCE [LARGE SCALE GENOMIC DNA]</scope>
    <source>
        <strain evidence="10 11">CH01</strain>
    </source>
</reference>
<evidence type="ECO:0000313" key="11">
    <source>
        <dbReference type="Proteomes" id="UP000094580"/>
    </source>
</evidence>
<dbReference type="PROSITE" id="PS51257">
    <property type="entry name" value="PROKAR_LIPOPROTEIN"/>
    <property type="match status" value="1"/>
</dbReference>
<keyword evidence="3" id="KW-0309">Germination</keyword>
<name>A0ABX2ZRM4_9BACI</name>
<evidence type="ECO:0000313" key="10">
    <source>
        <dbReference type="EMBL" id="ODG92203.1"/>
    </source>
</evidence>
<comment type="similarity">
    <text evidence="2">Belongs to the GerABKC lipoprotein family.</text>
</comment>
<proteinExistence type="inferred from homology"/>
<keyword evidence="6" id="KW-0564">Palmitate</keyword>
<dbReference type="RefSeq" id="WP_069033488.1">
    <property type="nucleotide sequence ID" value="NZ_MDKC01000010.1"/>
</dbReference>
<keyword evidence="4" id="KW-0732">Signal</keyword>
<dbReference type="InterPro" id="IPR046953">
    <property type="entry name" value="Spore_GerAC-like_C"/>
</dbReference>
<sequence>MKKALILLLLLPLLTGCWDRLDLKKLHLVDVNGFDLNEKTSEVEAFFLVTNLKSTGQGSGESHSVVKELKGPTLAEAIGQWEYTDQSPFIGISTRVYLLGKNFASDDAINELDFLLNAPYSSINSPLIVIDGDFSKVFKQASDSNPDFSRELNDFIISMEKNRTIPTVSMMNFIQSKDDKLSDLALPMLTPIDSNLELSGAMLFRNGKPTGKQLDKDQIKLLMLMEGGNKGRQRFTGNFSNKNGEKYDHKDVEKKNYGFTVKRNISKITVSKGATKLPKIKIKISLLVSAFELGDKGPKIKPNYVQLEKELNKHFEKLALNTIKTMQSANSDVLGIGKELKAFHPNTWSSLNWRKDYPRMTIEPKFDIKLINSN</sequence>
<evidence type="ECO:0000259" key="9">
    <source>
        <dbReference type="Pfam" id="PF25198"/>
    </source>
</evidence>
<dbReference type="EMBL" id="MDKC01000010">
    <property type="protein sequence ID" value="ODG92203.1"/>
    <property type="molecule type" value="Genomic_DNA"/>
</dbReference>
<evidence type="ECO:0000256" key="7">
    <source>
        <dbReference type="ARBA" id="ARBA00023288"/>
    </source>
</evidence>
<evidence type="ECO:0000256" key="1">
    <source>
        <dbReference type="ARBA" id="ARBA00004635"/>
    </source>
</evidence>
<dbReference type="InterPro" id="IPR008844">
    <property type="entry name" value="Spore_GerAC-like"/>
</dbReference>
<dbReference type="Proteomes" id="UP000094580">
    <property type="component" value="Unassembled WGS sequence"/>
</dbReference>
<keyword evidence="5" id="KW-0472">Membrane</keyword>
<comment type="caution">
    <text evidence="10">The sequence shown here is derived from an EMBL/GenBank/DDBJ whole genome shotgun (WGS) entry which is preliminary data.</text>
</comment>
<dbReference type="PANTHER" id="PTHR35789:SF1">
    <property type="entry name" value="SPORE GERMINATION PROTEIN B3"/>
    <property type="match status" value="1"/>
</dbReference>
<dbReference type="PANTHER" id="PTHR35789">
    <property type="entry name" value="SPORE GERMINATION PROTEIN B3"/>
    <property type="match status" value="1"/>
</dbReference>
<evidence type="ECO:0000256" key="4">
    <source>
        <dbReference type="ARBA" id="ARBA00022729"/>
    </source>
</evidence>
<evidence type="ECO:0000256" key="3">
    <source>
        <dbReference type="ARBA" id="ARBA00022544"/>
    </source>
</evidence>
<organism evidence="10 11">
    <name type="scientific">Gottfriedia luciferensis</name>
    <dbReference type="NCBI Taxonomy" id="178774"/>
    <lineage>
        <taxon>Bacteria</taxon>
        <taxon>Bacillati</taxon>
        <taxon>Bacillota</taxon>
        <taxon>Bacilli</taxon>
        <taxon>Bacillales</taxon>
        <taxon>Bacillaceae</taxon>
        <taxon>Gottfriedia</taxon>
    </lineage>
</organism>
<comment type="subcellular location">
    <subcellularLocation>
        <location evidence="1">Membrane</location>
        <topology evidence="1">Lipid-anchor</topology>
    </subcellularLocation>
</comment>
<dbReference type="InterPro" id="IPR057336">
    <property type="entry name" value="GerAC_N"/>
</dbReference>
<gene>
    <name evidence="10" type="ORF">BED47_20670</name>
</gene>
<dbReference type="Pfam" id="PF05504">
    <property type="entry name" value="Spore_GerAC"/>
    <property type="match status" value="1"/>
</dbReference>
<evidence type="ECO:0000259" key="8">
    <source>
        <dbReference type="Pfam" id="PF05504"/>
    </source>
</evidence>
<dbReference type="Gene3D" id="3.30.300.210">
    <property type="entry name" value="Nutrient germinant receptor protein C, domain 3"/>
    <property type="match status" value="1"/>
</dbReference>
<feature type="domain" description="Spore germination GerAC-like C-terminal" evidence="8">
    <location>
        <begin position="199"/>
        <end position="373"/>
    </location>
</feature>
<evidence type="ECO:0000256" key="6">
    <source>
        <dbReference type="ARBA" id="ARBA00023139"/>
    </source>
</evidence>
<feature type="domain" description="Spore germination protein N-terminal" evidence="9">
    <location>
        <begin position="19"/>
        <end position="190"/>
    </location>
</feature>
<keyword evidence="11" id="KW-1185">Reference proteome</keyword>
<dbReference type="NCBIfam" id="TIGR02887">
    <property type="entry name" value="spore_ger_x_C"/>
    <property type="match status" value="1"/>
</dbReference>
<keyword evidence="7" id="KW-0449">Lipoprotein</keyword>
<dbReference type="Pfam" id="PF25198">
    <property type="entry name" value="Spore_GerAC_N"/>
    <property type="match status" value="1"/>
</dbReference>
<protein>
    <submittedName>
        <fullName evidence="10">Uncharacterized protein</fullName>
    </submittedName>
</protein>
<evidence type="ECO:0000256" key="5">
    <source>
        <dbReference type="ARBA" id="ARBA00023136"/>
    </source>
</evidence>
<dbReference type="InterPro" id="IPR038501">
    <property type="entry name" value="Spore_GerAC_C_sf"/>
</dbReference>
<accession>A0ABX2ZRM4</accession>